<dbReference type="InterPro" id="IPR039793">
    <property type="entry name" value="UROS/Hem4"/>
</dbReference>
<comment type="function">
    <text evidence="6 9">Catalyzes cyclization of the linear tetrapyrrole, hydroxymethylbilane, to the macrocyclic uroporphyrinogen III.</text>
</comment>
<dbReference type="PANTHER" id="PTHR38042">
    <property type="entry name" value="UROPORPHYRINOGEN-III SYNTHASE, CHLOROPLASTIC"/>
    <property type="match status" value="1"/>
</dbReference>
<dbReference type="AlphaFoldDB" id="A0AA44F9W6"/>
<accession>A0AA44F9W6</accession>
<dbReference type="SUPFAM" id="SSF69618">
    <property type="entry name" value="HemD-like"/>
    <property type="match status" value="1"/>
</dbReference>
<gene>
    <name evidence="11" type="ORF">G6M46_27470</name>
</gene>
<comment type="caution">
    <text evidence="11">The sequence shown here is derived from an EMBL/GenBank/DDBJ whole genome shotgun (WGS) entry which is preliminary data.</text>
</comment>
<evidence type="ECO:0000256" key="9">
    <source>
        <dbReference type="RuleBase" id="RU366031"/>
    </source>
</evidence>
<evidence type="ECO:0000313" key="12">
    <source>
        <dbReference type="Proteomes" id="UP000702952"/>
    </source>
</evidence>
<evidence type="ECO:0000259" key="10">
    <source>
        <dbReference type="Pfam" id="PF02602"/>
    </source>
</evidence>
<feature type="domain" description="Tetrapyrrole biosynthesis uroporphyrinogen III synthase" evidence="10">
    <location>
        <begin position="14"/>
        <end position="215"/>
    </location>
</feature>
<proteinExistence type="inferred from homology"/>
<dbReference type="RefSeq" id="WP_065659932.1">
    <property type="nucleotide sequence ID" value="NZ_CP123838.1"/>
</dbReference>
<dbReference type="NCBIfam" id="NF006621">
    <property type="entry name" value="PRK09189.1"/>
    <property type="match status" value="1"/>
</dbReference>
<protein>
    <recommendedName>
        <fullName evidence="7 9">Uroporphyrinogen-III synthase</fullName>
        <ecNumber evidence="3 9">4.2.1.75</ecNumber>
    </recommendedName>
</protein>
<evidence type="ECO:0000256" key="1">
    <source>
        <dbReference type="ARBA" id="ARBA00004772"/>
    </source>
</evidence>
<evidence type="ECO:0000313" key="11">
    <source>
        <dbReference type="EMBL" id="NTC31882.1"/>
    </source>
</evidence>
<keyword evidence="5 9" id="KW-0627">Porphyrin biosynthesis</keyword>
<evidence type="ECO:0000256" key="4">
    <source>
        <dbReference type="ARBA" id="ARBA00023239"/>
    </source>
</evidence>
<dbReference type="GO" id="GO:0004852">
    <property type="term" value="F:uroporphyrinogen-III synthase activity"/>
    <property type="evidence" value="ECO:0007669"/>
    <property type="project" value="UniProtKB-UniRule"/>
</dbReference>
<dbReference type="InterPro" id="IPR003754">
    <property type="entry name" value="4pyrrol_synth_uPrphyn_synth"/>
</dbReference>
<comment type="pathway">
    <text evidence="1 9">Porphyrin-containing compound metabolism; protoporphyrin-IX biosynthesis; coproporphyrinogen-III from 5-aminolevulinate: step 3/4.</text>
</comment>
<dbReference type="Proteomes" id="UP000702952">
    <property type="component" value="Unassembled WGS sequence"/>
</dbReference>
<name>A0AA44F9W6_AGRTU</name>
<dbReference type="EMBL" id="JAAMAY010000040">
    <property type="protein sequence ID" value="NTC31882.1"/>
    <property type="molecule type" value="Genomic_DNA"/>
</dbReference>
<keyword evidence="4 9" id="KW-0456">Lyase</keyword>
<dbReference type="GO" id="GO:0006780">
    <property type="term" value="P:uroporphyrinogen III biosynthetic process"/>
    <property type="evidence" value="ECO:0007669"/>
    <property type="project" value="UniProtKB-UniRule"/>
</dbReference>
<comment type="catalytic activity">
    <reaction evidence="8 9">
        <text>hydroxymethylbilane = uroporphyrinogen III + H2O</text>
        <dbReference type="Rhea" id="RHEA:18965"/>
        <dbReference type="ChEBI" id="CHEBI:15377"/>
        <dbReference type="ChEBI" id="CHEBI:57308"/>
        <dbReference type="ChEBI" id="CHEBI:57845"/>
        <dbReference type="EC" id="4.2.1.75"/>
    </reaction>
</comment>
<dbReference type="GO" id="GO:0006782">
    <property type="term" value="P:protoporphyrinogen IX biosynthetic process"/>
    <property type="evidence" value="ECO:0007669"/>
    <property type="project" value="UniProtKB-UniRule"/>
</dbReference>
<comment type="similarity">
    <text evidence="2 9">Belongs to the uroporphyrinogen-III synthase family.</text>
</comment>
<evidence type="ECO:0000256" key="2">
    <source>
        <dbReference type="ARBA" id="ARBA00008133"/>
    </source>
</evidence>
<dbReference type="InterPro" id="IPR036108">
    <property type="entry name" value="4pyrrol_syn_uPrphyn_synt_sf"/>
</dbReference>
<dbReference type="EC" id="4.2.1.75" evidence="3 9"/>
<evidence type="ECO:0000256" key="5">
    <source>
        <dbReference type="ARBA" id="ARBA00023244"/>
    </source>
</evidence>
<reference evidence="11" key="1">
    <citation type="journal article" date="2020" name="Science">
        <title>Unexpected conservation and global transmission of agrobacterial virulence plasmids.</title>
        <authorList>
            <person name="Weisberg A.J."/>
            <person name="Davis E.W. 2nd"/>
            <person name="Tabima J."/>
            <person name="Belcher M.S."/>
            <person name="Miller M."/>
            <person name="Kuo C.H."/>
            <person name="Loper J.E."/>
            <person name="Grunwald N.J."/>
            <person name="Putnam M.L."/>
            <person name="Chang J.H."/>
        </authorList>
    </citation>
    <scope>NUCLEOTIDE SEQUENCE</scope>
    <source>
        <strain evidence="11">17-1853-1a</strain>
    </source>
</reference>
<evidence type="ECO:0000256" key="3">
    <source>
        <dbReference type="ARBA" id="ARBA00013109"/>
    </source>
</evidence>
<sequence>MRIVVTRPLRSGEKTAAKLEALGHEPVLLPLFHPVHHGERAISALSEPLSAIAVTSAEALRALRDFRHRLAPHLSKPLFAVGEATAEAAREIGFQNILTGSGDAVALAGLVTEHRPLTESTDPLLYLAGTPRGAVFEDGIAAAGISFRTVDCYEMQPSDLSDDMLETALVKTAADVVLVYSSEAARAFFRHASSEKYVVALTTTQFVCISRNVLSLVPEIFRANAAAAEGANEAAMFELLNRKSGT</sequence>
<dbReference type="CDD" id="cd06578">
    <property type="entry name" value="HemD"/>
    <property type="match status" value="1"/>
</dbReference>
<evidence type="ECO:0000256" key="6">
    <source>
        <dbReference type="ARBA" id="ARBA00037589"/>
    </source>
</evidence>
<evidence type="ECO:0000256" key="7">
    <source>
        <dbReference type="ARBA" id="ARBA00040167"/>
    </source>
</evidence>
<dbReference type="Gene3D" id="3.40.50.10090">
    <property type="match status" value="2"/>
</dbReference>
<evidence type="ECO:0000256" key="8">
    <source>
        <dbReference type="ARBA" id="ARBA00048617"/>
    </source>
</evidence>
<dbReference type="PANTHER" id="PTHR38042:SF1">
    <property type="entry name" value="UROPORPHYRINOGEN-III SYNTHASE, CHLOROPLASTIC"/>
    <property type="match status" value="1"/>
</dbReference>
<dbReference type="Pfam" id="PF02602">
    <property type="entry name" value="HEM4"/>
    <property type="match status" value="1"/>
</dbReference>
<organism evidence="11 12">
    <name type="scientific">Agrobacterium tumefaciens</name>
    <dbReference type="NCBI Taxonomy" id="358"/>
    <lineage>
        <taxon>Bacteria</taxon>
        <taxon>Pseudomonadati</taxon>
        <taxon>Pseudomonadota</taxon>
        <taxon>Alphaproteobacteria</taxon>
        <taxon>Hyphomicrobiales</taxon>
        <taxon>Rhizobiaceae</taxon>
        <taxon>Rhizobium/Agrobacterium group</taxon>
        <taxon>Agrobacterium</taxon>
        <taxon>Agrobacterium tumefaciens complex</taxon>
    </lineage>
</organism>